<feature type="domain" description="Peptidase M26 C-terminal" evidence="8">
    <location>
        <begin position="3328"/>
        <end position="3991"/>
    </location>
</feature>
<feature type="coiled-coil region" evidence="3">
    <location>
        <begin position="1998"/>
        <end position="2048"/>
    </location>
</feature>
<evidence type="ECO:0000313" key="9">
    <source>
        <dbReference type="EMBL" id="ESK64742.1"/>
    </source>
</evidence>
<proteinExistence type="predicted"/>
<keyword evidence="5" id="KW-0812">Transmembrane</keyword>
<comment type="caution">
    <text evidence="9">The sequence shown here is derived from an EMBL/GenBank/DDBJ whole genome shotgun (WGS) entry which is preliminary data.</text>
</comment>
<reference evidence="9" key="1">
    <citation type="submission" date="2013-06" db="EMBL/GenBank/DDBJ databases">
        <authorList>
            <person name="Weinstock G."/>
            <person name="Sodergren E."/>
            <person name="Clifton S."/>
            <person name="Fulton L."/>
            <person name="Fulton B."/>
            <person name="Courtney L."/>
            <person name="Fronick C."/>
            <person name="Harrison M."/>
            <person name="Strong C."/>
            <person name="Farmer C."/>
            <person name="Delahaunty K."/>
            <person name="Markovic C."/>
            <person name="Hall O."/>
            <person name="Minx P."/>
            <person name="Tomlinson C."/>
            <person name="Mitreva M."/>
            <person name="Nelson J."/>
            <person name="Hou S."/>
            <person name="Wollam A."/>
            <person name="Pepin K.H."/>
            <person name="Johnson M."/>
            <person name="Bhonagiri V."/>
            <person name="Nash W.E."/>
            <person name="Warren W."/>
            <person name="Chinwalla A."/>
            <person name="Mardis E.R."/>
            <person name="Wilson R.K."/>
        </authorList>
    </citation>
    <scope>NUCLEOTIDE SEQUENCE [LARGE SCALE GENOMIC DNA]</scope>
    <source>
        <strain evidence="9">ATCC 49176</strain>
    </source>
</reference>
<evidence type="ECO:0000256" key="5">
    <source>
        <dbReference type="SAM" id="Phobius"/>
    </source>
</evidence>
<keyword evidence="5" id="KW-1133">Transmembrane helix</keyword>
<feature type="transmembrane region" description="Helical" evidence="5">
    <location>
        <begin position="144"/>
        <end position="165"/>
    </location>
</feature>
<feature type="coiled-coil region" evidence="3">
    <location>
        <begin position="1575"/>
        <end position="1602"/>
    </location>
</feature>
<dbReference type="OrthoDB" id="2236949at2"/>
<feature type="coiled-coil region" evidence="3">
    <location>
        <begin position="2521"/>
        <end position="2548"/>
    </location>
</feature>
<feature type="transmembrane region" description="Helical" evidence="5">
    <location>
        <begin position="21"/>
        <end position="43"/>
    </location>
</feature>
<dbReference type="GO" id="GO:0016020">
    <property type="term" value="C:membrane"/>
    <property type="evidence" value="ECO:0007669"/>
    <property type="project" value="InterPro"/>
</dbReference>
<dbReference type="eggNOG" id="COG3064">
    <property type="taxonomic scope" value="Bacteria"/>
</dbReference>
<dbReference type="Proteomes" id="UP000019050">
    <property type="component" value="Unassembled WGS sequence"/>
</dbReference>
<feature type="compositionally biased region" description="Pro residues" evidence="4">
    <location>
        <begin position="373"/>
        <end position="387"/>
    </location>
</feature>
<keyword evidence="2" id="KW-0378">Hydrolase</keyword>
<keyword evidence="3" id="KW-0175">Coiled coil</keyword>
<dbReference type="RefSeq" id="WP_023392522.1">
    <property type="nucleotide sequence ID" value="NZ_KI535342.1"/>
</dbReference>
<protein>
    <submittedName>
        <fullName evidence="9">Signal peptide protein, YSIRK family</fullName>
    </submittedName>
</protein>
<feature type="compositionally biased region" description="Low complexity" evidence="4">
    <location>
        <begin position="212"/>
        <end position="317"/>
    </location>
</feature>
<feature type="coiled-coil region" evidence="3">
    <location>
        <begin position="856"/>
        <end position="911"/>
    </location>
</feature>
<feature type="coiled-coil region" evidence="3">
    <location>
        <begin position="1403"/>
        <end position="1430"/>
    </location>
</feature>
<keyword evidence="10" id="KW-1185">Reference proteome</keyword>
<dbReference type="STRING" id="592010.GCWU000182_001926"/>
<dbReference type="eggNOG" id="COG4372">
    <property type="taxonomic scope" value="Bacteria"/>
</dbReference>
<feature type="coiled-coil region" evidence="3">
    <location>
        <begin position="420"/>
        <end position="447"/>
    </location>
</feature>
<dbReference type="eggNOG" id="COG3583">
    <property type="taxonomic scope" value="Bacteria"/>
</dbReference>
<dbReference type="Gene3D" id="1.20.1270.90">
    <property type="entry name" value="AF1782-like"/>
    <property type="match status" value="2"/>
</dbReference>
<evidence type="ECO:0000256" key="2">
    <source>
        <dbReference type="ARBA" id="ARBA00022801"/>
    </source>
</evidence>
<feature type="region of interest" description="Disordered" evidence="4">
    <location>
        <begin position="211"/>
        <end position="388"/>
    </location>
</feature>
<evidence type="ECO:0000259" key="7">
    <source>
        <dbReference type="Pfam" id="PF05342"/>
    </source>
</evidence>
<evidence type="ECO:0000256" key="4">
    <source>
        <dbReference type="SAM" id="MobiDB-lite"/>
    </source>
</evidence>
<accession>W1Q196</accession>
<feature type="coiled-coil region" evidence="3">
    <location>
        <begin position="687"/>
        <end position="742"/>
    </location>
</feature>
<keyword evidence="1" id="KW-0732">Signal</keyword>
<organism evidence="9 10">
    <name type="scientific">Abiotrophia defectiva ATCC 49176</name>
    <dbReference type="NCBI Taxonomy" id="592010"/>
    <lineage>
        <taxon>Bacteria</taxon>
        <taxon>Bacillati</taxon>
        <taxon>Bacillota</taxon>
        <taxon>Bacilli</taxon>
        <taxon>Lactobacillales</taxon>
        <taxon>Aerococcaceae</taxon>
        <taxon>Abiotrophia</taxon>
    </lineage>
</organism>
<dbReference type="NCBIfam" id="TIGR01168">
    <property type="entry name" value="YSIRK_signal"/>
    <property type="match status" value="1"/>
</dbReference>
<evidence type="ECO:0000256" key="1">
    <source>
        <dbReference type="ARBA" id="ARBA00022729"/>
    </source>
</evidence>
<feature type="compositionally biased region" description="Low complexity" evidence="4">
    <location>
        <begin position="340"/>
        <end position="372"/>
    </location>
</feature>
<sequence>MKFKGKHQRPNQIQRFSIRKFSVGIASVVIGSFFMGTTAPISVQAQGSISSQYVASAPTLSSITTSYQYVALQELTPAQQQAILSGTPSDIAQADQVYYFVYRPIESKQVLPATGEAAPLFGAMAGALTLIVAVGLIRDRKKTIMTLMVVSSLGQILSTSATLALESRLLNRYNQVFYSQQGDHLPDPRIHIEGYEYVGYFAQATLNQANNTLPQSSESSSQVQSNEEVSSEELSSQLVSESSSSSPANAVVTSSVASSESSASTSDLSSSNAESSSESPLSSESEASLSQSSEVTVSESSSQSSESSQPVESTQSSAQPVSSDPAESESSQAVISQPAESSSQVESTPQPSSESSSQNQIPNPAESSSKTPSPTPDPIPQPEPPKPLNYAAWQANLEQAQASWQVLANDDLSGKTPKSVKAYNDALASLKQDYQALVEAMTSLQASGAVSQSEIDQLTSKMTGIIARQVALPDTLVKRADQTPLITQSDNLANLVKTLNATDLSQKTPASAQALKEQIKFAQAALQNGGSVLKDGDATEADIDAMTQNLADQLKSLQDAQAALQDKADLSVLKEALNQLAKPVNTDGKTPKSVKQFEAAKAAYAERLAELITQANAVQEDPNASQEQVDTVVAKVQAFQQEVSQAQELLVDQTDKKVLNQTKADLDQLLASEPDLSNKTPKSVAAYRQAKEAAQRLTQEAAQLLANLDASPMEVLELNEQLNQAQEKLRTAETAIMAVADKESLRQAKQALAKKPDTTGKTPKSVAAYQAQVQALARELAQANDQAQAVLDDANASPAEVEAALAQVQAQQEKLDQAAKLLKDQANKTALEQAIRTLETDLAQEVEGSNKTPFSLALYRQKQEEARDALEQANRIVQDLDASPQEVATAVEEVNQSKAALQHAKENLRDQAGKATLHKLLKEMVKPISTEGKTPKSVQEYQTEYGRHRAEIDAALAKGAQVAEDKNATEAAVQEAISALEQALERKSNSQLLLVNQVDKTALRAARQGLQDLLSQKPDLSDKTPASIRDYQEVLEEAETELDLLSSLIEDPNTAENEMNDALAQSRTTATSLESAIAALTPKADKVALEQALSQINQPIDLASKTPNSVTAFEEAKQANRASRDQAIQKAQDVMLDENVTPEAVSQALAELKAAQAKLDQARAKLVNQSDKSALKQARAALDTILQAQADLTNKTPQSIGAYDRARQAAQAQVQNAQAIIADANATPNAVAEAVNKIKEAQANLKAAQEGLTNQADKAKLIQALATLKQPISTEGKTPKSIQAFNQAQNGQLAQVEAAKNEAERIIANQDASPEQVSQALQAIQEAQSQINQAKALLVNQADKSALGQAKQNLDTAIQATPNLTNKTPQSVQAYEQAKADAQAAVQAGQAIIVDLNASPEAVEAAKTRITQAQAALKAAQDNLRDKANKAGLQSALNALNTPISTVGKTPNSVSAFEKAQAVDKATTDQAKAKAKAVIADENATEAQVAQALQAVRDAQTKVDTAKALLVNQADKSALEQAKQNLDTAIQATPNLTNKTPQSVQAYEQAKANAQAAVQAGQAVIADLNASPEAVEAAKTRITQAQAALKAAQDNLRDKANKAGLQSALNALNAPISTVGKTPRSIDAFRTQESGYQSDLNSAKQAAQSVLADENATASQVAQALEQVQAIQAKVNAAKALLVDQADKSALTSERTKLQNQVAQAPDLANKTPQSITAYESAKAQADAALAKALSVQNDLNATPAQVQEAVNQLKASHTALTSAKAGLQTKADKQALIGALNKLNEPIATNGKTPNSVRAFEQAQATDKATTDQAKTKAQAVIADENATEAQVSQALQAVRDAQTKVDVAKALLVNQADKSALEQAKQNLDTAIQATPNLMNKTPQSIQAYEQAKADARAAVQAGQAVITDLNASPEAVEAAKTRITQAQAALKSAQDNLRDKANKAGLQSALNALNAPISTSGKTPNSVRAFEQAQAADKATTDQAKAKAKAVIADENATEAQVAQALQAVREAQTKVDIAKALLVNQADKSALEQAKQNLDTAIQATPNLTNKTPQSVQAYEQAKADAQAAVQAGQAIIADLNASPEAAEAAKTRITQAQADLEAAKNNLRDKADKSSLLEALATINQAVSTTNKTPNSIQAYQARLKAQDGVISPAKSKAAQVIADENASREQVEDALRAVQVAQTQVNQAVGLLVNQADKHLLSEAINNSQVEVNKAPTLADKTPKSVTAYEQAKATAQAALEVAKGVQADPNATQAQVQEAINRLASAKQALEKAKSALQVKGDKAGLRAAYEALNSPISTIGKTPRSIDAFRTQESGYQSELDAAKQAAQSVLADENAIASQVAQALEQVQAIQAKVNAAKTLLVDQADKSALTSERTKLQNEVAKAPDLANKTPQSITTYETTKAQADAALAKALSVQNDLNATPAQVQEAVNQLKASHTALTAAKAGLQTKADKQALIGALNKLNEPIATDGKTPASITAYRNSLTANQSTINQAKAQAQAMIANENASQVQVNEALQAIKSAQVKIDEAKNKLVDQANKQALQASIAEAGPLVENHYTPASWQALQTQLSAAKQVNQDLNASQSAVDSAKQALDQAIAQLVMHTPRFTSQEVVLPTDELSRSVTVNYTLFDPANKYQSAQVKVYQGDQLVQTVAINNNQAVINGLNYEVPYRLVTELTYADKLGVSKTDPQLSEELVELKLKKFELKQIKEEGLYQVEGQELKRVSALASVPQDLSGYLVKVSSDRYKDVVLKVAAIEATTYNGEDYYQVTATAPELVQNNGGTTDYHQTHQFLVRKAAPAVNNVYHSFGELLTAMKANLSGTFILGSNVSAADVVLAKGQEAYLMDTFRGKLLGRGADGQSHAIFDLKAPLFKETNQATISNLDLKRVDIRDRDNVGSLAVVANQTTITDVTASGRLSGSQSIGGLVATVLGGSQLSQVGFKGSIESMAFNGANSTIGGIVANLEKGSITQATADINMHLSSGNENSRYGGLVGAVGSGSSLTKAVVKGNIWNSGSGVLRRWGSSTGGAVGSTWSNSRIDQVISETKVDNGRIFFGHRNAEQQESTRRSFSNIAVVQDVASGIEQEFLKDIETISPQEAASRQQAMGITVSFDDSSDAVTTLSKESLMTDYTTMPNYKADKAQAYANMEKLLPFYNKEQIIKYGNLATGKLASQVLVSVTPMMGSNYVTDYSQPMDRIMLHYADKSVQYLGLAAKSNFKQTGIVEYQLEDSGLIYTPNQIQQASIESLAQDLAAQLSTTDLYSDKMFELLGIKDKNYVNDKVKQTRRDALQKTLGRVPTDEELQADLDAVNQAERIKDVKRLYLEDTMARLKPNLTDAVKKVLKQSLNQAIDGGHSGLEAQLKQQVLDNKEALLLGLLYMHRHYEIKFGEANIGDISTYQADFFGKSENVLDKLIYLGSRGINALHTKHNFRAYAAFISPDQAVGNLLDYLDYFRETLTDLDENAWFRQATQQNLVLEERASREAGLANKEYRIYPRLKARSVQNYILPLLNLKDSTLFAISTVNGFTWGSLDRRSYDRQRLEELVNLMANRQQTHLDTWYRMALPAVKDRIANNPGNQTWDGYKDATGQWFGEFGESNAKGNAPKNPSMGIREFFGPIGRYFGANGSAAYADTISNIYFIHTDMLNDYNGASIWTHELVHLQDRSINLGGYGWRPDERFEQYPQGLLQAPENPSTINHMGINTIFDYSNEKLRYYNESPDRFQTAADVHEYVHGVFDVLYTLDYAEGLDVLARGKDFWKKMYNQVTNEVDGVHANNLIKELTDQEWENINLTSINDLVEHQLVVKRGYGAKAKYNRDNYVTINMYAPNYATGENTTGSPGGLMFKRMAWEMMAYKGYEDGFVPYASDKLQKEAKAAGNTELSDTYVIKSVSGGEFQNMTVFKQAMFKERIDKLNQSLIPITVNGTQVRTFADIQQLIHQAMEADIKANFLTRGDNNVHKVKKEIYRQYLLATNDFRTSIFQGQ</sequence>
<feature type="compositionally biased region" description="Polar residues" evidence="4">
    <location>
        <begin position="328"/>
        <end position="339"/>
    </location>
</feature>
<feature type="coiled-coil region" evidence="3">
    <location>
        <begin position="766"/>
        <end position="828"/>
    </location>
</feature>
<dbReference type="InterPro" id="IPR005877">
    <property type="entry name" value="YSIRK_signal_dom"/>
</dbReference>
<feature type="coiled-coil region" evidence="3">
    <location>
        <begin position="1145"/>
        <end position="1258"/>
    </location>
</feature>
<feature type="coiled-coil region" evidence="3">
    <location>
        <begin position="938"/>
        <end position="986"/>
    </location>
</feature>
<feature type="domain" description="Peptidase M26 N-terminal" evidence="7">
    <location>
        <begin position="2673"/>
        <end position="2925"/>
    </location>
</feature>
<feature type="coiled-coil region" evidence="3">
    <location>
        <begin position="1286"/>
        <end position="1344"/>
    </location>
</feature>
<feature type="coiled-coil region" evidence="3">
    <location>
        <begin position="2260"/>
        <end position="2287"/>
    </location>
</feature>
<dbReference type="GO" id="GO:0008270">
    <property type="term" value="F:zinc ion binding"/>
    <property type="evidence" value="ECO:0007669"/>
    <property type="project" value="InterPro"/>
</dbReference>
<gene>
    <name evidence="9" type="ORF">GCWU000182_001926</name>
</gene>
<dbReference type="InterPro" id="IPR008006">
    <property type="entry name" value="Peptidase_M26_N_dom"/>
</dbReference>
<evidence type="ECO:0000259" key="8">
    <source>
        <dbReference type="Pfam" id="PF07580"/>
    </source>
</evidence>
<dbReference type="Gene3D" id="2.160.20.110">
    <property type="match status" value="1"/>
</dbReference>
<dbReference type="Pfam" id="PF07580">
    <property type="entry name" value="Peptidase_M26_C"/>
    <property type="match status" value="1"/>
</dbReference>
<name>W1Q196_ABIDE</name>
<dbReference type="EMBL" id="ACIN03000017">
    <property type="protein sequence ID" value="ESK64742.1"/>
    <property type="molecule type" value="Genomic_DNA"/>
</dbReference>
<feature type="transmembrane region" description="Helical" evidence="5">
    <location>
        <begin position="117"/>
        <end position="137"/>
    </location>
</feature>
<keyword evidence="5" id="KW-0472">Membrane</keyword>
<evidence type="ECO:0000256" key="3">
    <source>
        <dbReference type="SAM" id="Coils"/>
    </source>
</evidence>
<dbReference type="Pfam" id="PF05342">
    <property type="entry name" value="Peptidase_M26_N"/>
    <property type="match status" value="1"/>
</dbReference>
<feature type="coiled-coil region" evidence="3">
    <location>
        <begin position="2091"/>
        <end position="2118"/>
    </location>
</feature>
<feature type="domain" description="YSIRK Gram-positive signal peptide" evidence="6">
    <location>
        <begin position="11"/>
        <end position="36"/>
    </location>
</feature>
<dbReference type="GO" id="GO:0004222">
    <property type="term" value="F:metalloendopeptidase activity"/>
    <property type="evidence" value="ECO:0007669"/>
    <property type="project" value="InterPro"/>
</dbReference>
<feature type="coiled-coil region" evidence="3">
    <location>
        <begin position="1919"/>
        <end position="1946"/>
    </location>
</feature>
<dbReference type="Pfam" id="PF04650">
    <property type="entry name" value="YSIRK_signal"/>
    <property type="match status" value="1"/>
</dbReference>
<dbReference type="Pfam" id="PF07554">
    <property type="entry name" value="FIVAR"/>
    <property type="match status" value="22"/>
</dbReference>
<dbReference type="InterPro" id="IPR011505">
    <property type="entry name" value="Peptidase_M26_C_dom"/>
</dbReference>
<feature type="coiled-coil region" evidence="3">
    <location>
        <begin position="594"/>
        <end position="656"/>
    </location>
</feature>
<evidence type="ECO:0000313" key="10">
    <source>
        <dbReference type="Proteomes" id="UP000019050"/>
    </source>
</evidence>
<dbReference type="HOGENOM" id="CLU_224090_0_0_9"/>
<evidence type="ECO:0000259" key="6">
    <source>
        <dbReference type="Pfam" id="PF04650"/>
    </source>
</evidence>
<dbReference type="GO" id="GO:0005576">
    <property type="term" value="C:extracellular region"/>
    <property type="evidence" value="ECO:0007669"/>
    <property type="project" value="InterPro"/>
</dbReference>
<feature type="coiled-coil region" evidence="3">
    <location>
        <begin position="2581"/>
        <end position="2608"/>
    </location>
</feature>